<proteinExistence type="predicted"/>
<gene>
    <name evidence="1" type="ORF">BHE90_010705</name>
</gene>
<accession>A0A430LGK6</accession>
<organism evidence="1 2">
    <name type="scientific">Fusarium euwallaceae</name>
    <dbReference type="NCBI Taxonomy" id="1147111"/>
    <lineage>
        <taxon>Eukaryota</taxon>
        <taxon>Fungi</taxon>
        <taxon>Dikarya</taxon>
        <taxon>Ascomycota</taxon>
        <taxon>Pezizomycotina</taxon>
        <taxon>Sordariomycetes</taxon>
        <taxon>Hypocreomycetidae</taxon>
        <taxon>Hypocreales</taxon>
        <taxon>Nectriaceae</taxon>
        <taxon>Fusarium</taxon>
        <taxon>Fusarium solani species complex</taxon>
    </lineage>
</organism>
<keyword evidence="2" id="KW-1185">Reference proteome</keyword>
<evidence type="ECO:0000313" key="2">
    <source>
        <dbReference type="Proteomes" id="UP000287124"/>
    </source>
</evidence>
<comment type="caution">
    <text evidence="1">The sequence shown here is derived from an EMBL/GenBank/DDBJ whole genome shotgun (WGS) entry which is preliminary data.</text>
</comment>
<sequence length="70" mass="7860">MVKVASQISSCRISRSNIRPGLSCRQPHSELPISVTNFDIVVLTRSAAIPLTRVTVRRNFHSPNEFRLAQ</sequence>
<evidence type="ECO:0000313" key="1">
    <source>
        <dbReference type="EMBL" id="RTE74854.1"/>
    </source>
</evidence>
<protein>
    <submittedName>
        <fullName evidence="1">Uncharacterized protein</fullName>
    </submittedName>
</protein>
<dbReference type="EMBL" id="MIKF01000206">
    <property type="protein sequence ID" value="RTE74854.1"/>
    <property type="molecule type" value="Genomic_DNA"/>
</dbReference>
<dbReference type="Proteomes" id="UP000287124">
    <property type="component" value="Unassembled WGS sequence"/>
</dbReference>
<reference evidence="1 2" key="1">
    <citation type="submission" date="2017-06" db="EMBL/GenBank/DDBJ databases">
        <title>Comparative genomic analysis of Ambrosia Fusariam Clade fungi.</title>
        <authorList>
            <person name="Stajich J.E."/>
            <person name="Carrillo J."/>
            <person name="Kijimoto T."/>
            <person name="Eskalen A."/>
            <person name="O'Donnell K."/>
            <person name="Kasson M."/>
        </authorList>
    </citation>
    <scope>NUCLEOTIDE SEQUENCE [LARGE SCALE GENOMIC DNA]</scope>
    <source>
        <strain evidence="1 2">UCR1854</strain>
    </source>
</reference>
<dbReference type="AlphaFoldDB" id="A0A430LGK6"/>
<name>A0A430LGK6_9HYPO</name>